<evidence type="ECO:0000256" key="1">
    <source>
        <dbReference type="SAM" id="Phobius"/>
    </source>
</evidence>
<sequence>MKRKDWVAYLLINVLVSALVSLGILYFYDRSWQGKTAAPVPTWTGIPFADLPAKALEVVVLGQGKLESERIVLRYNGPLALDLSNWRIKDEDGHFFVFPDFVLAAGGAVQIHTTTGQDTPVDLYWGLSQPIWQSGESLTLLDPLGTPRLIYSIP</sequence>
<dbReference type="Gene3D" id="2.60.40.1260">
    <property type="entry name" value="Lamin Tail domain"/>
    <property type="match status" value="1"/>
</dbReference>
<name>H5SK87_9CHLR</name>
<dbReference type="InterPro" id="IPR036415">
    <property type="entry name" value="Lamin_tail_dom_sf"/>
</dbReference>
<proteinExistence type="predicted"/>
<dbReference type="SUPFAM" id="SSF74853">
    <property type="entry name" value="Lamin A/C globular tail domain"/>
    <property type="match status" value="1"/>
</dbReference>
<accession>H5SK87</accession>
<protein>
    <submittedName>
        <fullName evidence="3">Peptidoglycan-binding protein</fullName>
    </submittedName>
</protein>
<dbReference type="AlphaFoldDB" id="H5SK87"/>
<keyword evidence="1" id="KW-1133">Transmembrane helix</keyword>
<evidence type="ECO:0000313" key="3">
    <source>
        <dbReference type="EMBL" id="BAL56573.1"/>
    </source>
</evidence>
<dbReference type="PROSITE" id="PS51841">
    <property type="entry name" value="LTD"/>
    <property type="match status" value="1"/>
</dbReference>
<feature type="transmembrane region" description="Helical" evidence="1">
    <location>
        <begin position="6"/>
        <end position="28"/>
    </location>
</feature>
<dbReference type="InterPro" id="IPR001322">
    <property type="entry name" value="Lamin_tail_dom"/>
</dbReference>
<dbReference type="Pfam" id="PF00932">
    <property type="entry name" value="LTD"/>
    <property type="match status" value="1"/>
</dbReference>
<keyword evidence="1" id="KW-0472">Membrane</keyword>
<keyword evidence="1" id="KW-0812">Transmembrane</keyword>
<feature type="domain" description="LTD" evidence="2">
    <location>
        <begin position="45"/>
        <end position="154"/>
    </location>
</feature>
<reference evidence="3" key="1">
    <citation type="journal article" date="2005" name="Environ. Microbiol.">
        <title>Genetic and functional properties of uncultivated thermophilic crenarchaeotes from a subsurface gold mine as revealed by analysis of genome fragments.</title>
        <authorList>
            <person name="Nunoura T."/>
            <person name="Hirayama H."/>
            <person name="Takami H."/>
            <person name="Oida H."/>
            <person name="Nishi S."/>
            <person name="Shimamura S."/>
            <person name="Suzuki Y."/>
            <person name="Inagaki F."/>
            <person name="Takai K."/>
            <person name="Nealson K.H."/>
            <person name="Horikoshi K."/>
        </authorList>
    </citation>
    <scope>NUCLEOTIDE SEQUENCE</scope>
</reference>
<reference evidence="3" key="2">
    <citation type="journal article" date="2012" name="PLoS ONE">
        <title>A Deeply Branching Thermophilic Bacterium with an Ancient Acetyl-CoA Pathway Dominates a Subsurface Ecosystem.</title>
        <authorList>
            <person name="Takami H."/>
            <person name="Noguchi H."/>
            <person name="Takaki Y."/>
            <person name="Uchiyama I."/>
            <person name="Toyoda A."/>
            <person name="Nishi S."/>
            <person name="Chee G.-J."/>
            <person name="Arai W."/>
            <person name="Nunoura T."/>
            <person name="Itoh T."/>
            <person name="Hattori M."/>
            <person name="Takai K."/>
        </authorList>
    </citation>
    <scope>NUCLEOTIDE SEQUENCE</scope>
</reference>
<gene>
    <name evidence="3" type="ORF">HGMM_F40G09C20</name>
</gene>
<dbReference type="EMBL" id="AP011752">
    <property type="protein sequence ID" value="BAL56573.1"/>
    <property type="molecule type" value="Genomic_DNA"/>
</dbReference>
<organism evidence="3">
    <name type="scientific">uncultured Chloroflexota bacterium</name>
    <dbReference type="NCBI Taxonomy" id="166587"/>
    <lineage>
        <taxon>Bacteria</taxon>
        <taxon>Bacillati</taxon>
        <taxon>Chloroflexota</taxon>
        <taxon>environmental samples</taxon>
    </lineage>
</organism>
<evidence type="ECO:0000259" key="2">
    <source>
        <dbReference type="PROSITE" id="PS51841"/>
    </source>
</evidence>